<organism evidence="2 3">
    <name type="scientific">Sphagnum jensenii</name>
    <dbReference type="NCBI Taxonomy" id="128206"/>
    <lineage>
        <taxon>Eukaryota</taxon>
        <taxon>Viridiplantae</taxon>
        <taxon>Streptophyta</taxon>
        <taxon>Embryophyta</taxon>
        <taxon>Bryophyta</taxon>
        <taxon>Sphagnophytina</taxon>
        <taxon>Sphagnopsida</taxon>
        <taxon>Sphagnales</taxon>
        <taxon>Sphagnaceae</taxon>
        <taxon>Sphagnum</taxon>
    </lineage>
</organism>
<name>A0ABP1BVA7_9BRYO</name>
<evidence type="ECO:0000256" key="1">
    <source>
        <dbReference type="SAM" id="MobiDB-lite"/>
    </source>
</evidence>
<accession>A0ABP1BVA7</accession>
<feature type="region of interest" description="Disordered" evidence="1">
    <location>
        <begin position="21"/>
        <end position="88"/>
    </location>
</feature>
<sequence length="88" mass="9894">MASKKSADAHGLQRIQMFQIPNQHFNKSDSESNSAAIYDPDGEELEEYTNSDSDSESEGAVLDEGYELHGENYDPVSDAEHDGYYWDD</sequence>
<proteinExistence type="predicted"/>
<feature type="compositionally biased region" description="Acidic residues" evidence="1">
    <location>
        <begin position="40"/>
        <end position="57"/>
    </location>
</feature>
<dbReference type="Proteomes" id="UP001497522">
    <property type="component" value="Chromosome 7"/>
</dbReference>
<evidence type="ECO:0000313" key="3">
    <source>
        <dbReference type="Proteomes" id="UP001497522"/>
    </source>
</evidence>
<feature type="compositionally biased region" description="Polar residues" evidence="1">
    <location>
        <begin position="21"/>
        <end position="35"/>
    </location>
</feature>
<dbReference type="EMBL" id="OZ023708">
    <property type="protein sequence ID" value="CAK9879981.1"/>
    <property type="molecule type" value="Genomic_DNA"/>
</dbReference>
<feature type="compositionally biased region" description="Basic and acidic residues" evidence="1">
    <location>
        <begin position="66"/>
        <end position="88"/>
    </location>
</feature>
<gene>
    <name evidence="2" type="ORF">CSSPJE1EN2_LOCUS21470</name>
</gene>
<protein>
    <submittedName>
        <fullName evidence="2">Uncharacterized protein</fullName>
    </submittedName>
</protein>
<evidence type="ECO:0000313" key="2">
    <source>
        <dbReference type="EMBL" id="CAK9879981.1"/>
    </source>
</evidence>
<reference evidence="2" key="1">
    <citation type="submission" date="2024-03" db="EMBL/GenBank/DDBJ databases">
        <authorList>
            <consortium name="ELIXIR-Norway"/>
            <consortium name="Elixir Norway"/>
        </authorList>
    </citation>
    <scope>NUCLEOTIDE SEQUENCE</scope>
</reference>
<keyword evidence="3" id="KW-1185">Reference proteome</keyword>